<dbReference type="EC" id="1.1.1.8" evidence="2"/>
<reference evidence="10" key="1">
    <citation type="submission" date="2013-10" db="EMBL/GenBank/DDBJ databases">
        <title>Genomic analysis of the causative agents of coccidiosis in chickens.</title>
        <authorList>
            <person name="Reid A.J."/>
            <person name="Blake D."/>
            <person name="Billington K."/>
            <person name="Browne H."/>
            <person name="Dunn M."/>
            <person name="Hung S."/>
            <person name="Kawahara F."/>
            <person name="Miranda-Saavedra D."/>
            <person name="Mourier T."/>
            <person name="Nagra H."/>
            <person name="Otto T.D."/>
            <person name="Rawlings N."/>
            <person name="Sanchez A."/>
            <person name="Sanders M."/>
            <person name="Subramaniam C."/>
            <person name="Tay Y."/>
            <person name="Dear P."/>
            <person name="Doerig C."/>
            <person name="Gruber A."/>
            <person name="Parkinson J."/>
            <person name="Shirley M."/>
            <person name="Wan K.L."/>
            <person name="Berriman M."/>
            <person name="Tomley F."/>
            <person name="Pain A."/>
        </authorList>
    </citation>
    <scope>NUCLEOTIDE SEQUENCE [LARGE SCALE GENOMIC DNA]</scope>
    <source>
        <strain evidence="10">Houghton</strain>
    </source>
</reference>
<comment type="similarity">
    <text evidence="1">Belongs to the NAD-dependent glycerol-3-phosphate dehydrogenase family.</text>
</comment>
<dbReference type="PANTHER" id="PTHR11728">
    <property type="entry name" value="GLYCEROL-3-PHOSPHATE DEHYDROGENASE"/>
    <property type="match status" value="1"/>
</dbReference>
<dbReference type="Proteomes" id="UP000030744">
    <property type="component" value="Unassembled WGS sequence"/>
</dbReference>
<feature type="domain" description="Glycerol-3-phosphate dehydrogenase NAD-dependent C-terminal" evidence="9">
    <location>
        <begin position="242"/>
        <end position="333"/>
    </location>
</feature>
<evidence type="ECO:0000256" key="5">
    <source>
        <dbReference type="ARBA" id="ARBA00048683"/>
    </source>
</evidence>
<evidence type="ECO:0000256" key="2">
    <source>
        <dbReference type="ARBA" id="ARBA00013218"/>
    </source>
</evidence>
<keyword evidence="11" id="KW-1185">Reference proteome</keyword>
<dbReference type="RefSeq" id="XP_013350426.1">
    <property type="nucleotide sequence ID" value="XM_013494972.1"/>
</dbReference>
<dbReference type="GO" id="GO:0051287">
    <property type="term" value="F:NAD binding"/>
    <property type="evidence" value="ECO:0007669"/>
    <property type="project" value="InterPro"/>
</dbReference>
<dbReference type="GO" id="GO:0141152">
    <property type="term" value="F:glycerol-3-phosphate dehydrogenase (NAD+) activity"/>
    <property type="evidence" value="ECO:0007669"/>
    <property type="project" value="UniProtKB-EC"/>
</dbReference>
<dbReference type="InterPro" id="IPR013328">
    <property type="entry name" value="6PGD_dom2"/>
</dbReference>
<name>U6JR00_9EIME</name>
<dbReference type="PANTHER" id="PTHR11728:SF8">
    <property type="entry name" value="GLYCEROL-3-PHOSPHATE DEHYDROGENASE [NAD(+)]-RELATED"/>
    <property type="match status" value="1"/>
</dbReference>
<evidence type="ECO:0000256" key="3">
    <source>
        <dbReference type="ARBA" id="ARBA00023002"/>
    </source>
</evidence>
<dbReference type="GO" id="GO:0005975">
    <property type="term" value="P:carbohydrate metabolic process"/>
    <property type="evidence" value="ECO:0007669"/>
    <property type="project" value="InterPro"/>
</dbReference>
<evidence type="ECO:0000256" key="4">
    <source>
        <dbReference type="ARBA" id="ARBA00023027"/>
    </source>
</evidence>
<evidence type="ECO:0000259" key="8">
    <source>
        <dbReference type="Pfam" id="PF01210"/>
    </source>
</evidence>
<dbReference type="InterPro" id="IPR036291">
    <property type="entry name" value="NAD(P)-bd_dom_sf"/>
</dbReference>
<feature type="transmembrane region" description="Helical" evidence="7">
    <location>
        <begin position="59"/>
        <end position="78"/>
    </location>
</feature>
<keyword evidence="4" id="KW-0520">NAD</keyword>
<dbReference type="GO" id="GO:0046168">
    <property type="term" value="P:glycerol-3-phosphate catabolic process"/>
    <property type="evidence" value="ECO:0007669"/>
    <property type="project" value="InterPro"/>
</dbReference>
<evidence type="ECO:0000313" key="11">
    <source>
        <dbReference type="Proteomes" id="UP000030744"/>
    </source>
</evidence>
<accession>U6JR00</accession>
<reference evidence="10" key="2">
    <citation type="submission" date="2013-10" db="EMBL/GenBank/DDBJ databases">
        <authorList>
            <person name="Aslett M."/>
        </authorList>
    </citation>
    <scope>NUCLEOTIDE SEQUENCE [LARGE SCALE GENOMIC DNA]</scope>
    <source>
        <strain evidence="10">Houghton</strain>
    </source>
</reference>
<dbReference type="Gene3D" id="3.40.50.720">
    <property type="entry name" value="NAD(P)-binding Rossmann-like Domain"/>
    <property type="match status" value="1"/>
</dbReference>
<evidence type="ECO:0000256" key="7">
    <source>
        <dbReference type="SAM" id="Phobius"/>
    </source>
</evidence>
<dbReference type="InterPro" id="IPR008927">
    <property type="entry name" value="6-PGluconate_DH-like_C_sf"/>
</dbReference>
<keyword evidence="3" id="KW-0560">Oxidoreductase</keyword>
<dbReference type="InterPro" id="IPR006109">
    <property type="entry name" value="G3P_DH_NAD-dep_C"/>
</dbReference>
<feature type="region of interest" description="Disordered" evidence="6">
    <location>
        <begin position="373"/>
        <end position="406"/>
    </location>
</feature>
<dbReference type="GeneID" id="25378335"/>
<evidence type="ECO:0000256" key="1">
    <source>
        <dbReference type="ARBA" id="ARBA00011009"/>
    </source>
</evidence>
<dbReference type="SUPFAM" id="SSF51735">
    <property type="entry name" value="NAD(P)-binding Rossmann-fold domains"/>
    <property type="match status" value="1"/>
</dbReference>
<dbReference type="SUPFAM" id="SSF48179">
    <property type="entry name" value="6-phosphogluconate dehydrogenase C-terminal domain-like"/>
    <property type="match status" value="1"/>
</dbReference>
<dbReference type="EMBL" id="HG680349">
    <property type="protein sequence ID" value="CDJ27849.1"/>
    <property type="molecule type" value="Genomic_DNA"/>
</dbReference>
<dbReference type="AlphaFoldDB" id="U6JR00"/>
<evidence type="ECO:0000256" key="6">
    <source>
        <dbReference type="SAM" id="MobiDB-lite"/>
    </source>
</evidence>
<keyword evidence="7" id="KW-1133">Transmembrane helix</keyword>
<protein>
    <recommendedName>
        <fullName evidence="2">glycerol-3-phosphate dehydrogenase (NAD(+))</fullName>
        <ecNumber evidence="2">1.1.1.8</ecNumber>
    </recommendedName>
</protein>
<evidence type="ECO:0000259" key="9">
    <source>
        <dbReference type="Pfam" id="PF07479"/>
    </source>
</evidence>
<keyword evidence="7" id="KW-0812">Transmembrane</keyword>
<dbReference type="Pfam" id="PF07479">
    <property type="entry name" value="NAD_Gly3P_dh_C"/>
    <property type="match status" value="1"/>
</dbReference>
<dbReference type="OrthoDB" id="10263760at2759"/>
<sequence>MQQRSPRLTGVRYQRKPGTFSCNRFHPSCQSGVATPPAASDSAHLGPPWHRRGLRVWDALLLFCLLFLLTPASMEAFLRPASAYPPLLQALQKGPLKVSLVGSGNWGTAVGKIVASNAKNSHIFNTDVGLSYSPMWICRACRELRKAKLLPPHCRAISLIKGIGVRNGWPLTLTHEIGSILDLPKPCVLSGANVANDVAAENFAEATIGHADGETETAALWQLLFDRPNFKINVLPDVDGVEDTLYDSAGYADVITTVFGGRNARVAAAFVRNRGKDWDQLEKEMLNGQKLQGPATLELVAEVIRANEVEHLFPLFMSTYAVAFENAEPEAILDVFRTNRPRSIQRSEDCVKLKVPSLVKDARTRIASRMKKLGRSISELTRNPPDTPDSASEESNHKAENNCAKL</sequence>
<dbReference type="Gene3D" id="1.10.1040.10">
    <property type="entry name" value="N-(1-d-carboxylethyl)-l-norvaline Dehydrogenase, domain 2"/>
    <property type="match status" value="1"/>
</dbReference>
<keyword evidence="7" id="KW-0472">Membrane</keyword>
<evidence type="ECO:0000313" key="10">
    <source>
        <dbReference type="EMBL" id="CDJ27849.1"/>
    </source>
</evidence>
<dbReference type="VEuPathDB" id="ToxoDB:EMH_0035430"/>
<dbReference type="GO" id="GO:0005829">
    <property type="term" value="C:cytosol"/>
    <property type="evidence" value="ECO:0007669"/>
    <property type="project" value="TreeGrafter"/>
</dbReference>
<proteinExistence type="inferred from homology"/>
<gene>
    <name evidence="10" type="ORF">EMH_0035430</name>
</gene>
<organism evidence="10 11">
    <name type="scientific">Eimeria mitis</name>
    <dbReference type="NCBI Taxonomy" id="44415"/>
    <lineage>
        <taxon>Eukaryota</taxon>
        <taxon>Sar</taxon>
        <taxon>Alveolata</taxon>
        <taxon>Apicomplexa</taxon>
        <taxon>Conoidasida</taxon>
        <taxon>Coccidia</taxon>
        <taxon>Eucoccidiorida</taxon>
        <taxon>Eimeriorina</taxon>
        <taxon>Eimeriidae</taxon>
        <taxon>Eimeria</taxon>
    </lineage>
</organism>
<dbReference type="Pfam" id="PF01210">
    <property type="entry name" value="NAD_Gly3P_dh_N"/>
    <property type="match status" value="1"/>
</dbReference>
<feature type="domain" description="Glycerol-3-phosphate dehydrogenase NAD-dependent N-terminal" evidence="8">
    <location>
        <begin position="147"/>
        <end position="213"/>
    </location>
</feature>
<dbReference type="FunFam" id="1.10.1040.10:FF:000004">
    <property type="entry name" value="Glycerol-3-phosphate dehydrogenase [NAD(+)]"/>
    <property type="match status" value="1"/>
</dbReference>
<comment type="catalytic activity">
    <reaction evidence="5">
        <text>sn-glycerol 3-phosphate + NAD(+) = dihydroxyacetone phosphate + NADH + H(+)</text>
        <dbReference type="Rhea" id="RHEA:11092"/>
        <dbReference type="ChEBI" id="CHEBI:15378"/>
        <dbReference type="ChEBI" id="CHEBI:57540"/>
        <dbReference type="ChEBI" id="CHEBI:57597"/>
        <dbReference type="ChEBI" id="CHEBI:57642"/>
        <dbReference type="ChEBI" id="CHEBI:57945"/>
        <dbReference type="EC" id="1.1.1.8"/>
    </reaction>
</comment>
<dbReference type="InterPro" id="IPR011128">
    <property type="entry name" value="G3P_DH_NAD-dep_N"/>
</dbReference>